<proteinExistence type="predicted"/>
<feature type="transmembrane region" description="Helical" evidence="1">
    <location>
        <begin position="124"/>
        <end position="150"/>
    </location>
</feature>
<evidence type="ECO:0000313" key="3">
    <source>
        <dbReference type="Proteomes" id="UP000297989"/>
    </source>
</evidence>
<dbReference type="PANTHER" id="PTHR32063">
    <property type="match status" value="1"/>
</dbReference>
<dbReference type="EMBL" id="PYKK01001884">
    <property type="protein sequence ID" value="TGD14981.1"/>
    <property type="molecule type" value="Genomic_DNA"/>
</dbReference>
<name>A0A659RWG9_SALET</name>
<dbReference type="AlphaFoldDB" id="A0A659RWG9"/>
<organism evidence="2 3">
    <name type="scientific">Salmonella enterica subsp. enterica serovar Poona</name>
    <dbReference type="NCBI Taxonomy" id="436295"/>
    <lineage>
        <taxon>Bacteria</taxon>
        <taxon>Pseudomonadati</taxon>
        <taxon>Pseudomonadota</taxon>
        <taxon>Gammaproteobacteria</taxon>
        <taxon>Enterobacterales</taxon>
        <taxon>Enterobacteriaceae</taxon>
        <taxon>Salmonella</taxon>
    </lineage>
</organism>
<accession>A0A659RWG9</accession>
<keyword evidence="1" id="KW-1133">Transmembrane helix</keyword>
<feature type="transmembrane region" description="Helical" evidence="1">
    <location>
        <begin position="47"/>
        <end position="68"/>
    </location>
</feature>
<dbReference type="GO" id="GO:0005886">
    <property type="term" value="C:plasma membrane"/>
    <property type="evidence" value="ECO:0007669"/>
    <property type="project" value="TreeGrafter"/>
</dbReference>
<feature type="transmembrane region" description="Helical" evidence="1">
    <location>
        <begin position="96"/>
        <end position="118"/>
    </location>
</feature>
<dbReference type="SUPFAM" id="SSF82866">
    <property type="entry name" value="Multidrug efflux transporter AcrB transmembrane domain"/>
    <property type="match status" value="1"/>
</dbReference>
<feature type="non-terminal residue" evidence="2">
    <location>
        <position position="1"/>
    </location>
</feature>
<comment type="caution">
    <text evidence="2">The sequence shown here is derived from an EMBL/GenBank/DDBJ whole genome shotgun (WGS) entry which is preliminary data.</text>
</comment>
<reference evidence="2 3" key="1">
    <citation type="submission" date="2018-03" db="EMBL/GenBank/DDBJ databases">
        <title>Non-Typhoidal Salmonella genome sequencing and assembly.</title>
        <authorList>
            <person name="Matchawe C."/>
        </authorList>
    </citation>
    <scope>NUCLEOTIDE SEQUENCE [LARGE SCALE GENOMIC DNA]</scope>
    <source>
        <strain evidence="2 3">8EV</strain>
    </source>
</reference>
<dbReference type="InterPro" id="IPR001036">
    <property type="entry name" value="Acrflvin-R"/>
</dbReference>
<feature type="transmembrane region" description="Helical" evidence="1">
    <location>
        <begin position="21"/>
        <end position="41"/>
    </location>
</feature>
<gene>
    <name evidence="2" type="ORF">C9F10_27845</name>
</gene>
<keyword evidence="1" id="KW-0472">Membrane</keyword>
<dbReference type="PANTHER" id="PTHR32063:SF26">
    <property type="entry name" value="EFFLUX PUMP MEMBRANE TRANSPORTER"/>
    <property type="match status" value="1"/>
</dbReference>
<dbReference type="Gene3D" id="1.20.1640.10">
    <property type="entry name" value="Multidrug efflux transporter AcrB transmembrane domain"/>
    <property type="match status" value="1"/>
</dbReference>
<dbReference type="Pfam" id="PF00873">
    <property type="entry name" value="ACR_tran"/>
    <property type="match status" value="1"/>
</dbReference>
<evidence type="ECO:0000313" key="2">
    <source>
        <dbReference type="EMBL" id="TGD14981.1"/>
    </source>
</evidence>
<dbReference type="PRINTS" id="PR00702">
    <property type="entry name" value="ACRIFLAVINRP"/>
</dbReference>
<evidence type="ECO:0008006" key="4">
    <source>
        <dbReference type="Google" id="ProtNLM"/>
    </source>
</evidence>
<dbReference type="GO" id="GO:0042910">
    <property type="term" value="F:xenobiotic transmembrane transporter activity"/>
    <property type="evidence" value="ECO:0007669"/>
    <property type="project" value="TreeGrafter"/>
</dbReference>
<evidence type="ECO:0000256" key="1">
    <source>
        <dbReference type="SAM" id="Phobius"/>
    </source>
</evidence>
<keyword evidence="1" id="KW-0812">Transmembrane</keyword>
<sequence>LAVLWAFLILAAQYNSWSLPFAVLLIAPMSLLSAIVGVWVSGGDNNIFTQIGFVVLVGLAAKNAILIVEFARAKEHDGADPLTAVLEASRLRLRPILMTSFAFIAGVVPLVLATGAGAEMRHAMGIAVFAGMLGVTLFGLLLTPVFYVVVRRMALKRENRVDSHDQQA</sequence>
<protein>
    <recommendedName>
        <fullName evidence="4">Multidrug efflux RND transporter permease subunit</fullName>
    </recommendedName>
</protein>
<dbReference type="Proteomes" id="UP000297989">
    <property type="component" value="Unassembled WGS sequence"/>
</dbReference>